<dbReference type="Pfam" id="PF13578">
    <property type="entry name" value="Methyltransf_24"/>
    <property type="match status" value="1"/>
</dbReference>
<reference evidence="6 7" key="1">
    <citation type="submission" date="2015-03" db="EMBL/GenBank/DDBJ databases">
        <title>Genomics and transcriptomics of the oil-accumulating basidiomycete yeast T. oleaginosus allow insights into substrate utilization and the diverse evolutionary trajectories of mating systems in fungi.</title>
        <authorList>
            <consortium name="DOE Joint Genome Institute"/>
            <person name="Kourist R."/>
            <person name="Kracht O."/>
            <person name="Bracharz F."/>
            <person name="Lipzen A."/>
            <person name="Nolan M."/>
            <person name="Ohm R."/>
            <person name="Grigoriev I."/>
            <person name="Sun S."/>
            <person name="Heitman J."/>
            <person name="Bruck T."/>
            <person name="Nowrousian M."/>
        </authorList>
    </citation>
    <scope>NUCLEOTIDE SEQUENCE [LARGE SCALE GENOMIC DNA]</scope>
    <source>
        <strain evidence="6 7">IBC0246</strain>
    </source>
</reference>
<dbReference type="InterPro" id="IPR029063">
    <property type="entry name" value="SAM-dependent_MTases_sf"/>
</dbReference>
<sequence length="235" mass="25487">MASQPLAQPSANDAHHPNPVRAPPATHTLLERLHTLSSEQESRLDLLSIPPDAFHTAVADQFVALEQDKCQFVYALLRASGARTIVEAGTSYGVSTIYLALAARQNAAALGGVARVIGTEHEAAKAAQAREYWREAGVGDVIELRVGDLRETLKNEMGSVDCLLLDIWAPMALPALKLVRPHLRPGATVICDNTIASAERYADLLAYVNSDPAFQHITVPYHKGLGLMVYYPETK</sequence>
<proteinExistence type="inferred from homology"/>
<dbReference type="GO" id="GO:0008171">
    <property type="term" value="F:O-methyltransferase activity"/>
    <property type="evidence" value="ECO:0007669"/>
    <property type="project" value="InterPro"/>
</dbReference>
<dbReference type="GO" id="GO:0032259">
    <property type="term" value="P:methylation"/>
    <property type="evidence" value="ECO:0007669"/>
    <property type="project" value="UniProtKB-KW"/>
</dbReference>
<dbReference type="Gene3D" id="3.40.50.150">
    <property type="entry name" value="Vaccinia Virus protein VP39"/>
    <property type="match status" value="1"/>
</dbReference>
<dbReference type="Proteomes" id="UP000053611">
    <property type="component" value="Unassembled WGS sequence"/>
</dbReference>
<gene>
    <name evidence="6" type="ORF">CC85DRAFT_307604</name>
</gene>
<evidence type="ECO:0000313" key="7">
    <source>
        <dbReference type="Proteomes" id="UP000053611"/>
    </source>
</evidence>
<protein>
    <submittedName>
        <fullName evidence="6">S-adenosyl-L-methionine-dependent methyltransferase</fullName>
    </submittedName>
</protein>
<dbReference type="SUPFAM" id="SSF53335">
    <property type="entry name" value="S-adenosyl-L-methionine-dependent methyltransferases"/>
    <property type="match status" value="1"/>
</dbReference>
<evidence type="ECO:0000313" key="6">
    <source>
        <dbReference type="EMBL" id="KLT43388.1"/>
    </source>
</evidence>
<dbReference type="EMBL" id="KQ087195">
    <property type="protein sequence ID" value="KLT43388.1"/>
    <property type="molecule type" value="Genomic_DNA"/>
</dbReference>
<dbReference type="InterPro" id="IPR002935">
    <property type="entry name" value="SAM_O-MeTrfase"/>
</dbReference>
<dbReference type="RefSeq" id="XP_018279879.1">
    <property type="nucleotide sequence ID" value="XM_018425748.1"/>
</dbReference>
<keyword evidence="2 6" id="KW-0808">Transferase</keyword>
<name>A0A0J0XQN2_9TREE</name>
<dbReference type="OrthoDB" id="4863010at2759"/>
<evidence type="ECO:0000256" key="2">
    <source>
        <dbReference type="ARBA" id="ARBA00022679"/>
    </source>
</evidence>
<evidence type="ECO:0000256" key="3">
    <source>
        <dbReference type="ARBA" id="ARBA00022691"/>
    </source>
</evidence>
<dbReference type="PANTHER" id="PTHR43167:SF1">
    <property type="entry name" value="PUTATIVE (AFU_ORTHOLOGUE AFUA_6G01830)-RELATED"/>
    <property type="match status" value="1"/>
</dbReference>
<dbReference type="PROSITE" id="PS51682">
    <property type="entry name" value="SAM_OMT_I"/>
    <property type="match status" value="1"/>
</dbReference>
<feature type="region of interest" description="Disordered" evidence="5">
    <location>
        <begin position="1"/>
        <end position="24"/>
    </location>
</feature>
<dbReference type="CDD" id="cd02440">
    <property type="entry name" value="AdoMet_MTases"/>
    <property type="match status" value="1"/>
</dbReference>
<dbReference type="GeneID" id="28986351"/>
<evidence type="ECO:0000256" key="4">
    <source>
        <dbReference type="ARBA" id="ARBA00023453"/>
    </source>
</evidence>
<accession>A0A0J0XQN2</accession>
<dbReference type="STRING" id="879819.A0A0J0XQN2"/>
<feature type="compositionally biased region" description="Polar residues" evidence="5">
    <location>
        <begin position="1"/>
        <end position="11"/>
    </location>
</feature>
<dbReference type="AlphaFoldDB" id="A0A0J0XQN2"/>
<keyword evidence="7" id="KW-1185">Reference proteome</keyword>
<evidence type="ECO:0000256" key="1">
    <source>
        <dbReference type="ARBA" id="ARBA00022603"/>
    </source>
</evidence>
<evidence type="ECO:0000256" key="5">
    <source>
        <dbReference type="SAM" id="MobiDB-lite"/>
    </source>
</evidence>
<comment type="similarity">
    <text evidence="4">Belongs to the class I-like SAM-binding methyltransferase superfamily. Cation-dependent O-methyltransferase family.</text>
</comment>
<keyword evidence="1 6" id="KW-0489">Methyltransferase</keyword>
<keyword evidence="3" id="KW-0949">S-adenosyl-L-methionine</keyword>
<dbReference type="PANTHER" id="PTHR43167">
    <property type="entry name" value="PUTATIVE (AFU_ORTHOLOGUE AFUA_6G01830)-RELATED"/>
    <property type="match status" value="1"/>
</dbReference>
<organism evidence="6 7">
    <name type="scientific">Cutaneotrichosporon oleaginosum</name>
    <dbReference type="NCBI Taxonomy" id="879819"/>
    <lineage>
        <taxon>Eukaryota</taxon>
        <taxon>Fungi</taxon>
        <taxon>Dikarya</taxon>
        <taxon>Basidiomycota</taxon>
        <taxon>Agaricomycotina</taxon>
        <taxon>Tremellomycetes</taxon>
        <taxon>Trichosporonales</taxon>
        <taxon>Trichosporonaceae</taxon>
        <taxon>Cutaneotrichosporon</taxon>
    </lineage>
</organism>